<dbReference type="Proteomes" id="UP000241808">
    <property type="component" value="Unassembled WGS sequence"/>
</dbReference>
<dbReference type="SUPFAM" id="SSF64182">
    <property type="entry name" value="DHH phosphoesterases"/>
    <property type="match status" value="1"/>
</dbReference>
<dbReference type="EMBL" id="PZZL01000001">
    <property type="protein sequence ID" value="PTM61885.1"/>
    <property type="molecule type" value="Genomic_DNA"/>
</dbReference>
<dbReference type="Gene3D" id="3.10.310.30">
    <property type="match status" value="1"/>
</dbReference>
<protein>
    <submittedName>
        <fullName evidence="1">Oligoribonuclease NrnB/cAMP/cGMP phosphodiesterase (DHH superfamily)</fullName>
    </submittedName>
</protein>
<sequence>MAAWKPDVCLYHFPCDDGFAAAWVVRQRWPDCRLEPTNYGLPLPDGLAGKNVLMVDFSLKRDAMLELARYARSVVVLDHHASAQDELRDFTVGWTPIHPDAPEFTGWQVMLDDPRTDPTHRVLAHFDMSQSGAQLAWGFIRPFLPPPLIVNFVADRDLWRFAIPNSRKFSLFLRSHPYDFDVWTDIADRLNADLTGDGVLAEAAAIERYHDARIAELVPTATLQRIGEWAGVPVAHAPYTFASDLGHALLKAHPDAPFAAVVVDAYGARTFSLRSENSREDVSKVARAFGGGGHRNAAGFRVPVV</sequence>
<dbReference type="PANTHER" id="PTHR46922">
    <property type="entry name" value="DHHA1 DOMAIN PROTEIN"/>
    <property type="match status" value="1"/>
</dbReference>
<dbReference type="AlphaFoldDB" id="A0A2T4ZIS9"/>
<comment type="caution">
    <text evidence="1">The sequence shown here is derived from an EMBL/GenBank/DDBJ whole genome shotgun (WGS) entry which is preliminary data.</text>
</comment>
<gene>
    <name evidence="1" type="ORF">C8P69_101557</name>
</gene>
<dbReference type="PANTHER" id="PTHR46922:SF4">
    <property type="entry name" value="DHHA1 DOMAIN PROTEIN"/>
    <property type="match status" value="1"/>
</dbReference>
<dbReference type="RefSeq" id="WP_108174322.1">
    <property type="nucleotide sequence ID" value="NZ_PZZL01000001.1"/>
</dbReference>
<keyword evidence="2" id="KW-1185">Reference proteome</keyword>
<evidence type="ECO:0000313" key="2">
    <source>
        <dbReference type="Proteomes" id="UP000241808"/>
    </source>
</evidence>
<name>A0A2T4ZIS9_9HYPH</name>
<evidence type="ECO:0000313" key="1">
    <source>
        <dbReference type="EMBL" id="PTM61885.1"/>
    </source>
</evidence>
<dbReference type="OrthoDB" id="10630at2"/>
<dbReference type="InterPro" id="IPR038763">
    <property type="entry name" value="DHH_sf"/>
</dbReference>
<organism evidence="1 2">
    <name type="scientific">Phreatobacter oligotrophus</name>
    <dbReference type="NCBI Taxonomy" id="1122261"/>
    <lineage>
        <taxon>Bacteria</taxon>
        <taxon>Pseudomonadati</taxon>
        <taxon>Pseudomonadota</taxon>
        <taxon>Alphaproteobacteria</taxon>
        <taxon>Hyphomicrobiales</taxon>
        <taxon>Phreatobacteraceae</taxon>
        <taxon>Phreatobacter</taxon>
    </lineage>
</organism>
<reference evidence="1 2" key="1">
    <citation type="submission" date="2018-04" db="EMBL/GenBank/DDBJ databases">
        <title>Genomic Encyclopedia of Archaeal and Bacterial Type Strains, Phase II (KMG-II): from individual species to whole genera.</title>
        <authorList>
            <person name="Goeker M."/>
        </authorList>
    </citation>
    <scope>NUCLEOTIDE SEQUENCE [LARGE SCALE GENOMIC DNA]</scope>
    <source>
        <strain evidence="1 2">DSM 25521</strain>
    </source>
</reference>
<proteinExistence type="predicted"/>
<accession>A0A2T4ZIS9</accession>